<name>A0A2T0A9G3_RHOTO</name>
<dbReference type="Proteomes" id="UP000239560">
    <property type="component" value="Unassembled WGS sequence"/>
</dbReference>
<accession>A0A2T0A9G3</accession>
<protein>
    <submittedName>
        <fullName evidence="1">Uncharacterized protein</fullName>
    </submittedName>
</protein>
<evidence type="ECO:0000313" key="1">
    <source>
        <dbReference type="EMBL" id="PRQ74609.1"/>
    </source>
</evidence>
<sequence length="155" mass="18093">MREQGFDFHIRSEGQSRAARKDAACVAVFNVMLAWDLVDRLAAARIYLETCDVAKLALHARELMDRMHATHNVCRYRLFYNWVTDQLGERRRAEVAEEVVRFLQPFWPALGDERMYGKESRGKNRQNVVTELFRALKMVHDLVSRESSVSWTSQS</sequence>
<comment type="caution">
    <text evidence="1">The sequence shown here is derived from an EMBL/GenBank/DDBJ whole genome shotgun (WGS) entry which is preliminary data.</text>
</comment>
<gene>
    <name evidence="1" type="ORF">AAT19DRAFT_14962</name>
</gene>
<proteinExistence type="predicted"/>
<evidence type="ECO:0000313" key="2">
    <source>
        <dbReference type="Proteomes" id="UP000239560"/>
    </source>
</evidence>
<reference evidence="1 2" key="1">
    <citation type="journal article" date="2018" name="Elife">
        <title>Functional genomics of lipid metabolism in the oleaginous yeast Rhodosporidium toruloides.</title>
        <authorList>
            <person name="Coradetti S.T."/>
            <person name="Pinel D."/>
            <person name="Geiselman G."/>
            <person name="Ito M."/>
            <person name="Mondo S."/>
            <person name="Reilly M.C."/>
            <person name="Cheng Y.F."/>
            <person name="Bauer S."/>
            <person name="Grigoriev I."/>
            <person name="Gladden J.M."/>
            <person name="Simmons B.A."/>
            <person name="Brem R."/>
            <person name="Arkin A.P."/>
            <person name="Skerker J.M."/>
        </authorList>
    </citation>
    <scope>NUCLEOTIDE SEQUENCE [LARGE SCALE GENOMIC DNA]</scope>
    <source>
        <strain evidence="1 2">NBRC 0880</strain>
    </source>
</reference>
<dbReference type="EMBL" id="LCTV02000006">
    <property type="protein sequence ID" value="PRQ74609.1"/>
    <property type="molecule type" value="Genomic_DNA"/>
</dbReference>
<dbReference type="OrthoDB" id="10466617at2759"/>
<organism evidence="1 2">
    <name type="scientific">Rhodotorula toruloides</name>
    <name type="common">Yeast</name>
    <name type="synonym">Rhodosporidium toruloides</name>
    <dbReference type="NCBI Taxonomy" id="5286"/>
    <lineage>
        <taxon>Eukaryota</taxon>
        <taxon>Fungi</taxon>
        <taxon>Dikarya</taxon>
        <taxon>Basidiomycota</taxon>
        <taxon>Pucciniomycotina</taxon>
        <taxon>Microbotryomycetes</taxon>
        <taxon>Sporidiobolales</taxon>
        <taxon>Sporidiobolaceae</taxon>
        <taxon>Rhodotorula</taxon>
    </lineage>
</organism>
<dbReference type="AlphaFoldDB" id="A0A2T0A9G3"/>